<evidence type="ECO:0000313" key="2">
    <source>
        <dbReference type="EMBL" id="JAD89139.1"/>
    </source>
</evidence>
<proteinExistence type="predicted"/>
<sequence length="119" mass="13846">MQGNSLVSPTFIIFLEVTACSELRAHLYELFTELRQSNDERSTYQHQPSITQQLFYHCKVTDPVIFKKSSLLLQMAAYRGRPLRNCNSGEDSMNMNKTLKISKSKKTDRGEHQSMHYNR</sequence>
<name>A0A0A9DKQ7_ARUDO</name>
<feature type="region of interest" description="Disordered" evidence="1">
    <location>
        <begin position="84"/>
        <end position="119"/>
    </location>
</feature>
<protein>
    <submittedName>
        <fullName evidence="2">Uncharacterized protein</fullName>
    </submittedName>
</protein>
<dbReference type="EMBL" id="GBRH01208756">
    <property type="protein sequence ID" value="JAD89139.1"/>
    <property type="molecule type" value="Transcribed_RNA"/>
</dbReference>
<dbReference type="AlphaFoldDB" id="A0A0A9DKQ7"/>
<reference evidence="2" key="2">
    <citation type="journal article" date="2015" name="Data Brief">
        <title>Shoot transcriptome of the giant reed, Arundo donax.</title>
        <authorList>
            <person name="Barrero R.A."/>
            <person name="Guerrero F.D."/>
            <person name="Moolhuijzen P."/>
            <person name="Goolsby J.A."/>
            <person name="Tidwell J."/>
            <person name="Bellgard S.E."/>
            <person name="Bellgard M.I."/>
        </authorList>
    </citation>
    <scope>NUCLEOTIDE SEQUENCE</scope>
    <source>
        <tissue evidence="2">Shoot tissue taken approximately 20 cm above the soil surface</tissue>
    </source>
</reference>
<evidence type="ECO:0000256" key="1">
    <source>
        <dbReference type="SAM" id="MobiDB-lite"/>
    </source>
</evidence>
<organism evidence="2">
    <name type="scientific">Arundo donax</name>
    <name type="common">Giant reed</name>
    <name type="synonym">Donax arundinaceus</name>
    <dbReference type="NCBI Taxonomy" id="35708"/>
    <lineage>
        <taxon>Eukaryota</taxon>
        <taxon>Viridiplantae</taxon>
        <taxon>Streptophyta</taxon>
        <taxon>Embryophyta</taxon>
        <taxon>Tracheophyta</taxon>
        <taxon>Spermatophyta</taxon>
        <taxon>Magnoliopsida</taxon>
        <taxon>Liliopsida</taxon>
        <taxon>Poales</taxon>
        <taxon>Poaceae</taxon>
        <taxon>PACMAD clade</taxon>
        <taxon>Arundinoideae</taxon>
        <taxon>Arundineae</taxon>
        <taxon>Arundo</taxon>
    </lineage>
</organism>
<feature type="compositionally biased region" description="Polar residues" evidence="1">
    <location>
        <begin position="85"/>
        <end position="99"/>
    </location>
</feature>
<accession>A0A0A9DKQ7</accession>
<feature type="compositionally biased region" description="Basic and acidic residues" evidence="1">
    <location>
        <begin position="105"/>
        <end position="119"/>
    </location>
</feature>
<reference evidence="2" key="1">
    <citation type="submission" date="2014-09" db="EMBL/GenBank/DDBJ databases">
        <authorList>
            <person name="Magalhaes I.L.F."/>
            <person name="Oliveira U."/>
            <person name="Santos F.R."/>
            <person name="Vidigal T.H.D.A."/>
            <person name="Brescovit A.D."/>
            <person name="Santos A.J."/>
        </authorList>
    </citation>
    <scope>NUCLEOTIDE SEQUENCE</scope>
    <source>
        <tissue evidence="2">Shoot tissue taken approximately 20 cm above the soil surface</tissue>
    </source>
</reference>